<evidence type="ECO:0000256" key="2">
    <source>
        <dbReference type="ARBA" id="ARBA00012782"/>
    </source>
</evidence>
<name>A0A078MFL9_9BACL</name>
<sequence>MVAPLWKIDEIRQHVAVVDGKVAPTLVLTNARYLHSIFKTWLTANIWIYHDRIIYVGHKMPNNCEQVELVDCAGKTIVPGYIEPHVHPFQLYGPDNFARFAGQSGTTTFLSDNLNFFLSLKNEQSFAILDRLNKMPYSFYWWARFDSQTEMPNEEEIFSSTRIIDWLSRDDVLLGGELTGWTRLIRGDDHMLSRLQLAKRMHKKVEAHLPGSSPRTLARLKLMGADGDHEAMTAEEVENRLHQGYGVTLRYSSIRPDLPQLVEGIVAKQLQVFDHLMMTTDGSTPGFYEQGIMDKCIQIVLDAGVTPIDAYHMASYNIARYYDMTNLHGIIATGRFATLNILQDEFTPTPVSVLSKGQWLKRDGETCYDGGITYPEFGEYALDFSLTMDDFQFSTPVGIMMVNDVITKPYSVTLATDGALATTHDESYLLLIDRKGKWRVNTVIKGFATAVKGFASSYSNTGDIIVIGKNAQDMLHAFNEMKAMKGGLVVVEDGDVIASLPLQVNGSFSSDKVEVIIEREKKVREALATRGYEKGDAIYTLLFLMSTHLPYVRITPKGIYDVMKDKVLLPAVMR</sequence>
<dbReference type="InterPro" id="IPR032466">
    <property type="entry name" value="Metal_Hydrolase"/>
</dbReference>
<dbReference type="Gene3D" id="3.20.20.140">
    <property type="entry name" value="Metal-dependent hydrolases"/>
    <property type="match status" value="1"/>
</dbReference>
<evidence type="ECO:0000259" key="6">
    <source>
        <dbReference type="Pfam" id="PF13382"/>
    </source>
</evidence>
<comment type="catalytic activity">
    <reaction evidence="4">
        <text>adenine + H2O + H(+) = hypoxanthine + NH4(+)</text>
        <dbReference type="Rhea" id="RHEA:23688"/>
        <dbReference type="ChEBI" id="CHEBI:15377"/>
        <dbReference type="ChEBI" id="CHEBI:15378"/>
        <dbReference type="ChEBI" id="CHEBI:16708"/>
        <dbReference type="ChEBI" id="CHEBI:17368"/>
        <dbReference type="ChEBI" id="CHEBI:28938"/>
        <dbReference type="EC" id="3.5.4.2"/>
    </reaction>
</comment>
<dbReference type="SUPFAM" id="SSF51556">
    <property type="entry name" value="Metallo-dependent hydrolases"/>
    <property type="match status" value="1"/>
</dbReference>
<comment type="similarity">
    <text evidence="1">Belongs to the metallo-dependent hydrolases superfamily. Adenine deaminase family.</text>
</comment>
<dbReference type="EMBL" id="LN483075">
    <property type="protein sequence ID" value="CEA03501.1"/>
    <property type="molecule type" value="Genomic_DNA"/>
</dbReference>
<proteinExistence type="inferred from homology"/>
<evidence type="ECO:0000256" key="3">
    <source>
        <dbReference type="ARBA" id="ARBA00022801"/>
    </source>
</evidence>
<evidence type="ECO:0000313" key="7">
    <source>
        <dbReference type="EMBL" id="CEA03501.1"/>
    </source>
</evidence>
<dbReference type="InterPro" id="IPR026912">
    <property type="entry name" value="Adenine_deam_C"/>
</dbReference>
<accession>A0A078MFL9</accession>
<dbReference type="PATRIC" id="fig|1461583.4.peg.1528"/>
<dbReference type="AlphaFoldDB" id="A0A078MFL9"/>
<feature type="domain" description="Amidohydrolase-related" evidence="5">
    <location>
        <begin position="76"/>
        <end position="359"/>
    </location>
</feature>
<organism evidence="7">
    <name type="scientific">Metalysinibacillus saudimassiliensis</name>
    <dbReference type="NCBI Taxonomy" id="1461583"/>
    <lineage>
        <taxon>Bacteria</taxon>
        <taxon>Bacillati</taxon>
        <taxon>Bacillota</taxon>
        <taxon>Bacilli</taxon>
        <taxon>Bacillales</taxon>
        <taxon>Caryophanaceae</taxon>
        <taxon>Metalysinibacillus</taxon>
    </lineage>
</organism>
<dbReference type="Pfam" id="PF13382">
    <property type="entry name" value="Adenine_deam_C"/>
    <property type="match status" value="1"/>
</dbReference>
<evidence type="ECO:0000259" key="5">
    <source>
        <dbReference type="Pfam" id="PF01979"/>
    </source>
</evidence>
<dbReference type="PANTHER" id="PTHR11113">
    <property type="entry name" value="N-ACETYLGLUCOSAMINE-6-PHOSPHATE DEACETYLASE"/>
    <property type="match status" value="1"/>
</dbReference>
<evidence type="ECO:0000256" key="4">
    <source>
        <dbReference type="ARBA" id="ARBA00047720"/>
    </source>
</evidence>
<dbReference type="Gene3D" id="2.30.40.10">
    <property type="entry name" value="Urease, subunit C, domain 1"/>
    <property type="match status" value="1"/>
</dbReference>
<keyword evidence="3" id="KW-0378">Hydrolase</keyword>
<dbReference type="GO" id="GO:0000034">
    <property type="term" value="F:adenine deaminase activity"/>
    <property type="evidence" value="ECO:0007669"/>
    <property type="project" value="UniProtKB-EC"/>
</dbReference>
<feature type="domain" description="Adenine deaminase C-terminal" evidence="6">
    <location>
        <begin position="405"/>
        <end position="564"/>
    </location>
</feature>
<dbReference type="InterPro" id="IPR011059">
    <property type="entry name" value="Metal-dep_hydrolase_composite"/>
</dbReference>
<dbReference type="InterPro" id="IPR006680">
    <property type="entry name" value="Amidohydro-rel"/>
</dbReference>
<dbReference type="SUPFAM" id="SSF51338">
    <property type="entry name" value="Composite domain of metallo-dependent hydrolases"/>
    <property type="match status" value="1"/>
</dbReference>
<protein>
    <recommendedName>
        <fullName evidence="2">adenine deaminase</fullName>
        <ecNumber evidence="2">3.5.4.2</ecNumber>
    </recommendedName>
</protein>
<dbReference type="Pfam" id="PF01979">
    <property type="entry name" value="Amidohydro_1"/>
    <property type="match status" value="1"/>
</dbReference>
<evidence type="ECO:0000256" key="1">
    <source>
        <dbReference type="ARBA" id="ARBA00006773"/>
    </source>
</evidence>
<dbReference type="PANTHER" id="PTHR11113:SF6">
    <property type="entry name" value="ADENINE DEAMINASE YERA-RELATED"/>
    <property type="match status" value="1"/>
</dbReference>
<gene>
    <name evidence="7" type="primary">yerA</name>
    <name evidence="7" type="ORF">BN1050_01589</name>
</gene>
<reference evidence="7" key="1">
    <citation type="submission" date="2014-07" db="EMBL/GenBank/DDBJ databases">
        <authorList>
            <person name="Urmite Genomes Urmite Genomes"/>
        </authorList>
    </citation>
    <scope>NUCLEOTIDE SEQUENCE</scope>
    <source>
        <strain evidence="7">13S34_air</strain>
    </source>
</reference>
<dbReference type="HOGENOM" id="CLU_027935_0_0_9"/>
<dbReference type="EC" id="3.5.4.2" evidence="2"/>